<dbReference type="InterPro" id="IPR028842">
    <property type="entry name" value="Afadin"/>
</dbReference>
<evidence type="ECO:0000256" key="2">
    <source>
        <dbReference type="SAM" id="Coils"/>
    </source>
</evidence>
<feature type="compositionally biased region" description="Basic and acidic residues" evidence="3">
    <location>
        <begin position="336"/>
        <end position="354"/>
    </location>
</feature>
<feature type="compositionally biased region" description="Low complexity" evidence="3">
    <location>
        <begin position="1713"/>
        <end position="1727"/>
    </location>
</feature>
<dbReference type="SMART" id="SM00314">
    <property type="entry name" value="RA"/>
    <property type="match status" value="1"/>
</dbReference>
<dbReference type="Pfam" id="PF00788">
    <property type="entry name" value="RA"/>
    <property type="match status" value="1"/>
</dbReference>
<evidence type="ECO:0000313" key="7">
    <source>
        <dbReference type="EMBL" id="KAH3729833.1"/>
    </source>
</evidence>
<comment type="caution">
    <text evidence="7">The sequence shown here is derived from an EMBL/GenBank/DDBJ whole genome shotgun (WGS) entry which is preliminary data.</text>
</comment>
<dbReference type="PROSITE" id="PS50106">
    <property type="entry name" value="PDZ"/>
    <property type="match status" value="1"/>
</dbReference>
<feature type="compositionally biased region" description="Pro residues" evidence="3">
    <location>
        <begin position="1445"/>
        <end position="1455"/>
    </location>
</feature>
<dbReference type="SMART" id="SM00228">
    <property type="entry name" value="PDZ"/>
    <property type="match status" value="1"/>
</dbReference>
<dbReference type="PANTHER" id="PTHR10398:SF2">
    <property type="entry name" value="AFADIN"/>
    <property type="match status" value="1"/>
</dbReference>
<dbReference type="Pfam" id="PF01843">
    <property type="entry name" value="DIL"/>
    <property type="match status" value="1"/>
</dbReference>
<dbReference type="CDD" id="cd06789">
    <property type="entry name" value="PDZ_AFDN-like"/>
    <property type="match status" value="1"/>
</dbReference>
<feature type="domain" description="PDZ" evidence="4">
    <location>
        <begin position="795"/>
        <end position="880"/>
    </location>
</feature>
<feature type="region of interest" description="Disordered" evidence="3">
    <location>
        <begin position="266"/>
        <end position="354"/>
    </location>
</feature>
<feature type="compositionally biased region" description="Basic and acidic residues" evidence="3">
    <location>
        <begin position="1364"/>
        <end position="1377"/>
    </location>
</feature>
<evidence type="ECO:0000259" key="4">
    <source>
        <dbReference type="PROSITE" id="PS50106"/>
    </source>
</evidence>
<dbReference type="Proteomes" id="UP000828390">
    <property type="component" value="Unassembled WGS sequence"/>
</dbReference>
<dbReference type="InterPro" id="IPR002710">
    <property type="entry name" value="Dilute_dom"/>
</dbReference>
<keyword evidence="1" id="KW-0130">Cell adhesion</keyword>
<gene>
    <name evidence="7" type="ORF">DPMN_055811</name>
</gene>
<feature type="region of interest" description="Disordered" evidence="3">
    <location>
        <begin position="1153"/>
        <end position="1775"/>
    </location>
</feature>
<dbReference type="PROSITE" id="PS51126">
    <property type="entry name" value="DILUTE"/>
    <property type="match status" value="1"/>
</dbReference>
<dbReference type="GO" id="GO:0007165">
    <property type="term" value="P:signal transduction"/>
    <property type="evidence" value="ECO:0007669"/>
    <property type="project" value="InterPro"/>
</dbReference>
<dbReference type="EMBL" id="JAIWYP010000012">
    <property type="protein sequence ID" value="KAH3729833.1"/>
    <property type="molecule type" value="Genomic_DNA"/>
</dbReference>
<feature type="region of interest" description="Disordered" evidence="3">
    <location>
        <begin position="894"/>
        <end position="1023"/>
    </location>
</feature>
<feature type="coiled-coil region" evidence="2">
    <location>
        <begin position="1817"/>
        <end position="1856"/>
    </location>
</feature>
<feature type="compositionally biased region" description="Polar residues" evidence="3">
    <location>
        <begin position="956"/>
        <end position="965"/>
    </location>
</feature>
<dbReference type="CDD" id="cd15471">
    <property type="entry name" value="Myo5p-like_CBD_afadin"/>
    <property type="match status" value="1"/>
</dbReference>
<dbReference type="Gene3D" id="3.10.20.90">
    <property type="entry name" value="Phosphatidylinositol 3-kinase Catalytic Subunit, Chain A, domain 1"/>
    <property type="match status" value="1"/>
</dbReference>
<evidence type="ECO:0000313" key="8">
    <source>
        <dbReference type="Proteomes" id="UP000828390"/>
    </source>
</evidence>
<sequence>MRPGLGGGGGVDTEDKSQFILVEVSMRPGRGGGGVNTEDTSQFVLVEVSMRPGLGGGVDTEDTSQFVLVEVLVPPGEREYHGGTIGEERIMEDDECPLAIAMQHPPNRGMLMFQLKRKNADMIKPKYKRPRAVSHEDLRTSTREPATSQTPPSKLPFLVELNLDGTENLKGMVHRLHFGVTEVGREKSVSQNGQYMQLTGPNIQPRHCVIAHTGGVVTVTPKTRDAETYVNSTRIAETTMLQHGIIVRFGKHCAFRFFDPAWEEKQRKGPVPQLAQLQSAAPGPGFQGRSPHETNFDTDGTVESMNMPRGPMGPIPQRQESRQSAHNSSSAMGSSVHEDFSRGSPRELPRDGNKFEDALPASLEFRDERENDFLSAVILETNPSQTQFKLSPTYTLYLAIRFRLSSVYRPDLSPSDRAHKLTTVANKIAQMIHQAIQDNRDNPAALAFWMANASEVLHFFKQDRDIHPFSMDSQEMLAEAVQMAFHHLVVCLEYDLQRTLSAFLDENDDDGVVDDRARFNRNKPTMIDILDTLSSAMNLLRRCRVNAALTIQLFSQLFHFINMWVFNILVTEKRLNLCTRAWGVRLKRRLGRVEAWAQKQGLELAADCHLCRIIQAAHLLQAPKSSPDDIANISSTCFKLNSLQLRELLERYINEPNEPPIPHNLIDRVVSVAENMADDLIRSDGRTVQLEEDQDLQLPFLLPEDGYSCDSIKGVPNGLGEFIEPLTRQGLCRMSNQPLASGFWTVYMSGDEPSQIIEESLWEKGRIPEPQGGDMRLQGSIQGSLQSPKEPEVVNVTFNKVNGSMGLSIVAAKGDGQSDRGIYIKSVVPEGAAAIDGRLQAGDQLLEVDGKSLVGLTQEKAADIMKHTGHSVTLKVAKQGAIYHGLAQLLSQPSPVMQRASPQKTPTTPSKQRPGEEGPPPYNGMPEPDRRAAMQKPDSRSLPRDMRAPGLRGPDSRSSPALNTSSKRKTGRRSMARERRQTWHDGMVSESGPESERNHSATWDSGTFPRTRHNLKQQPNAKSRLEIQKLKDIFPIKLLKQKVEECELRDYRAKAVKLTPKGEYFGMKNYVRSASVSSYFNRAFLYDYPKKVESPPLHVLVTALDQGLDDVFDGAGPLSARSEPEKRTQSDSDIVVKTKARTMDDIVMNSIGSKSVKRGYKNGRKSDPPLSAVERLRMPPAARDSTGQYPPPNGHANPHYNRHKGDNRELMDKSKSIPNLHMDNSFDGRGAPGAIRPAQSVSALQQQQQQQRVPSQHADYYNQPHSLDDSRSHGSHDYENQPVRTPLDAGRGYPGPGANQPSSGVQFRSPGQPAPATMSTRPTQPQSFERPQSQYFAGQDRPDFQNGRPRSEEFTPERLQNWQDPDRSKGSPHDSFDGRGAPNYSNIRPQANYANQGEIRKMDMGNQQPKQPNFYENTYPRQQEPTPPFQQLKRPPSESEKGRPPTAPKPTPKPNQPLVQPLEIPRSEVDNRQTQPHFYNPQLRDKAAMYPSSSSPNAYNTSPGSHSHYQNTSFYDGRADGSSKMSPLHGDFSKNPHMALPAPHDMAPELPPPPNMDDIHDQDELMPPLPPPPVNDYRLEQKIREEQNRMMQQQPSDPSYSNLPPQNSRKQPFSQSLPAHSVAFSPTGYTPPQATGYQPVQKPGPSFQPAISTAYPTQQPQSLPVQPSGYNASHDYQNINYPNNRASEPPNSATLQANTYESYDPRKAPPPTSSQQQPQQPRPVIHQQIKDQREAIVSPWQREEREKQQQQQQESLTRIRDMEIDDLTSRPHRTLQEEERLKKLVLEAEFQRRLEEVQDRDDEESDDDRFMQALVPLQSLQEDLVKSRMKIQDFEQKRQYEDAEKEKDRMQRLERRIEMFGV</sequence>
<dbReference type="InterPro" id="IPR000159">
    <property type="entry name" value="RA_dom"/>
</dbReference>
<name>A0A9D4CT44_DREPO</name>
<feature type="compositionally biased region" description="Polar residues" evidence="3">
    <location>
        <begin position="894"/>
        <end position="911"/>
    </location>
</feature>
<organism evidence="7 8">
    <name type="scientific">Dreissena polymorpha</name>
    <name type="common">Zebra mussel</name>
    <name type="synonym">Mytilus polymorpha</name>
    <dbReference type="NCBI Taxonomy" id="45954"/>
    <lineage>
        <taxon>Eukaryota</taxon>
        <taxon>Metazoa</taxon>
        <taxon>Spiralia</taxon>
        <taxon>Lophotrochozoa</taxon>
        <taxon>Mollusca</taxon>
        <taxon>Bivalvia</taxon>
        <taxon>Autobranchia</taxon>
        <taxon>Heteroconchia</taxon>
        <taxon>Euheterodonta</taxon>
        <taxon>Imparidentia</taxon>
        <taxon>Neoheterodontei</taxon>
        <taxon>Myida</taxon>
        <taxon>Dreissenoidea</taxon>
        <taxon>Dreissenidae</taxon>
        <taxon>Dreissena</taxon>
    </lineage>
</organism>
<feature type="domain" description="Dilute" evidence="6">
    <location>
        <begin position="426"/>
        <end position="675"/>
    </location>
</feature>
<dbReference type="CDD" id="cd22711">
    <property type="entry name" value="FHA_AFDN"/>
    <property type="match status" value="1"/>
</dbReference>
<dbReference type="Gene3D" id="2.30.42.10">
    <property type="match status" value="1"/>
</dbReference>
<evidence type="ECO:0000259" key="6">
    <source>
        <dbReference type="PROSITE" id="PS51126"/>
    </source>
</evidence>
<feature type="compositionally biased region" description="Polar residues" evidence="3">
    <location>
        <begin position="1491"/>
        <end position="1514"/>
    </location>
</feature>
<feature type="compositionally biased region" description="Basic and acidic residues" evidence="3">
    <location>
        <begin position="133"/>
        <end position="142"/>
    </location>
</feature>
<dbReference type="InterPro" id="IPR029071">
    <property type="entry name" value="Ubiquitin-like_domsf"/>
</dbReference>
<reference evidence="7" key="2">
    <citation type="submission" date="2020-11" db="EMBL/GenBank/DDBJ databases">
        <authorList>
            <person name="McCartney M.A."/>
            <person name="Auch B."/>
            <person name="Kono T."/>
            <person name="Mallez S."/>
            <person name="Becker A."/>
            <person name="Gohl D.M."/>
            <person name="Silverstein K.A.T."/>
            <person name="Koren S."/>
            <person name="Bechman K.B."/>
            <person name="Herman A."/>
            <person name="Abrahante J.E."/>
            <person name="Garbe J."/>
        </authorList>
    </citation>
    <scope>NUCLEOTIDE SEQUENCE</scope>
    <source>
        <strain evidence="7">Duluth1</strain>
        <tissue evidence="7">Whole animal</tissue>
    </source>
</reference>
<accession>A0A9D4CT44</accession>
<feature type="compositionally biased region" description="Polar residues" evidence="3">
    <location>
        <begin position="143"/>
        <end position="152"/>
    </location>
</feature>
<feature type="compositionally biased region" description="Low complexity" evidence="3">
    <location>
        <begin position="324"/>
        <end position="335"/>
    </location>
</feature>
<dbReference type="SUPFAM" id="SSF49879">
    <property type="entry name" value="SMAD/FHA domain"/>
    <property type="match status" value="1"/>
</dbReference>
<keyword evidence="2" id="KW-0175">Coiled coil</keyword>
<dbReference type="SUPFAM" id="SSF50156">
    <property type="entry name" value="PDZ domain-like"/>
    <property type="match status" value="1"/>
</dbReference>
<feature type="compositionally biased region" description="Basic and acidic residues" evidence="3">
    <location>
        <begin position="1266"/>
        <end position="1279"/>
    </location>
</feature>
<dbReference type="GO" id="GO:0007155">
    <property type="term" value="P:cell adhesion"/>
    <property type="evidence" value="ECO:0007669"/>
    <property type="project" value="UniProtKB-KW"/>
</dbReference>
<dbReference type="SMART" id="SM01132">
    <property type="entry name" value="DIL"/>
    <property type="match status" value="1"/>
</dbReference>
<dbReference type="Pfam" id="PF00498">
    <property type="entry name" value="FHA"/>
    <property type="match status" value="1"/>
</dbReference>
<feature type="compositionally biased region" description="Basic and acidic residues" evidence="3">
    <location>
        <begin position="927"/>
        <end position="947"/>
    </location>
</feature>
<feature type="compositionally biased region" description="Basic and acidic residues" evidence="3">
    <location>
        <begin position="1577"/>
        <end position="1588"/>
    </location>
</feature>
<feature type="compositionally biased region" description="Polar residues" evidence="3">
    <location>
        <begin position="1649"/>
        <end position="1701"/>
    </location>
</feature>
<dbReference type="FunFam" id="2.30.42.10:FF:000032">
    <property type="entry name" value="Afadin isoform A"/>
    <property type="match status" value="1"/>
</dbReference>
<feature type="compositionally biased region" description="Polar residues" evidence="3">
    <location>
        <begin position="1383"/>
        <end position="1395"/>
    </location>
</feature>
<reference evidence="7" key="1">
    <citation type="journal article" date="2019" name="bioRxiv">
        <title>The Genome of the Zebra Mussel, Dreissena polymorpha: A Resource for Invasive Species Research.</title>
        <authorList>
            <person name="McCartney M.A."/>
            <person name="Auch B."/>
            <person name="Kono T."/>
            <person name="Mallez S."/>
            <person name="Zhang Y."/>
            <person name="Obille A."/>
            <person name="Becker A."/>
            <person name="Abrahante J.E."/>
            <person name="Garbe J."/>
            <person name="Badalamenti J.P."/>
            <person name="Herman A."/>
            <person name="Mangelson H."/>
            <person name="Liachko I."/>
            <person name="Sullivan S."/>
            <person name="Sone E.D."/>
            <person name="Koren S."/>
            <person name="Silverstein K.A.T."/>
            <person name="Beckman K.B."/>
            <person name="Gohl D.M."/>
        </authorList>
    </citation>
    <scope>NUCLEOTIDE SEQUENCE</scope>
    <source>
        <strain evidence="7">Duluth1</strain>
        <tissue evidence="7">Whole animal</tissue>
    </source>
</reference>
<feature type="compositionally biased region" description="Basic and acidic residues" evidence="3">
    <location>
        <begin position="1203"/>
        <end position="1215"/>
    </location>
</feature>
<feature type="compositionally biased region" description="Polar residues" evidence="3">
    <location>
        <begin position="1317"/>
        <end position="1336"/>
    </location>
</feature>
<evidence type="ECO:0008006" key="9">
    <source>
        <dbReference type="Google" id="ProtNLM"/>
    </source>
</evidence>
<feature type="region of interest" description="Disordered" evidence="3">
    <location>
        <begin position="128"/>
        <end position="154"/>
    </location>
</feature>
<dbReference type="InterPro" id="IPR036034">
    <property type="entry name" value="PDZ_sf"/>
</dbReference>
<dbReference type="InterPro" id="IPR037977">
    <property type="entry name" value="CBD_Afadin"/>
</dbReference>
<dbReference type="GO" id="GO:0005911">
    <property type="term" value="C:cell-cell junction"/>
    <property type="evidence" value="ECO:0007669"/>
    <property type="project" value="InterPro"/>
</dbReference>
<dbReference type="Pfam" id="PF00595">
    <property type="entry name" value="PDZ"/>
    <property type="match status" value="1"/>
</dbReference>
<feature type="compositionally biased region" description="Polar residues" evidence="3">
    <location>
        <begin position="1627"/>
        <end position="1638"/>
    </location>
</feature>
<feature type="compositionally biased region" description="Polar residues" evidence="3">
    <location>
        <begin position="1589"/>
        <end position="1618"/>
    </location>
</feature>
<feature type="domain" description="Ras-associating" evidence="5">
    <location>
        <begin position="60"/>
        <end position="120"/>
    </location>
</feature>
<dbReference type="InterPro" id="IPR000253">
    <property type="entry name" value="FHA_dom"/>
</dbReference>
<dbReference type="PROSITE" id="PS50200">
    <property type="entry name" value="RA"/>
    <property type="match status" value="1"/>
</dbReference>
<dbReference type="InterPro" id="IPR001478">
    <property type="entry name" value="PDZ"/>
</dbReference>
<dbReference type="SUPFAM" id="SSF54236">
    <property type="entry name" value="Ubiquitin-like"/>
    <property type="match status" value="1"/>
</dbReference>
<evidence type="ECO:0000256" key="3">
    <source>
        <dbReference type="SAM" id="MobiDB-lite"/>
    </source>
</evidence>
<evidence type="ECO:0000259" key="5">
    <source>
        <dbReference type="PROSITE" id="PS50200"/>
    </source>
</evidence>
<proteinExistence type="predicted"/>
<evidence type="ECO:0000256" key="1">
    <source>
        <dbReference type="ARBA" id="ARBA00022889"/>
    </source>
</evidence>
<dbReference type="PANTHER" id="PTHR10398">
    <property type="entry name" value="AFADIN"/>
    <property type="match status" value="1"/>
</dbReference>
<dbReference type="Gene3D" id="2.60.200.20">
    <property type="match status" value="1"/>
</dbReference>
<keyword evidence="8" id="KW-1185">Reference proteome</keyword>
<dbReference type="InterPro" id="IPR008984">
    <property type="entry name" value="SMAD_FHA_dom_sf"/>
</dbReference>
<protein>
    <recommendedName>
        <fullName evidence="9">Afadin</fullName>
    </recommendedName>
</protein>
<feature type="compositionally biased region" description="Polar residues" evidence="3">
    <location>
        <begin position="1405"/>
        <end position="1424"/>
    </location>
</feature>